<keyword evidence="1" id="KW-0472">Membrane</keyword>
<feature type="transmembrane region" description="Helical" evidence="1">
    <location>
        <begin position="12"/>
        <end position="32"/>
    </location>
</feature>
<protein>
    <submittedName>
        <fullName evidence="3">Cell wall hydrolase CwlJ, involved in spore germination</fullName>
    </submittedName>
</protein>
<dbReference type="AlphaFoldDB" id="A0A285QGS6"/>
<dbReference type="InterPro" id="IPR011105">
    <property type="entry name" value="Cell_wall_hydrolase_SleB"/>
</dbReference>
<proteinExistence type="predicted"/>
<dbReference type="GO" id="GO:0016787">
    <property type="term" value="F:hydrolase activity"/>
    <property type="evidence" value="ECO:0007669"/>
    <property type="project" value="UniProtKB-KW"/>
</dbReference>
<dbReference type="EMBL" id="OBMI01000001">
    <property type="protein sequence ID" value="SOB81150.1"/>
    <property type="molecule type" value="Genomic_DNA"/>
</dbReference>
<keyword evidence="1" id="KW-1133">Transmembrane helix</keyword>
<evidence type="ECO:0000313" key="3">
    <source>
        <dbReference type="EMBL" id="SOB81150.1"/>
    </source>
</evidence>
<dbReference type="OrthoDB" id="9785345at2"/>
<accession>A0A285QGS6</accession>
<organism evidence="3 4">
    <name type="scientific">Sphingomonas guangdongensis</name>
    <dbReference type="NCBI Taxonomy" id="1141890"/>
    <lineage>
        <taxon>Bacteria</taxon>
        <taxon>Pseudomonadati</taxon>
        <taxon>Pseudomonadota</taxon>
        <taxon>Alphaproteobacteria</taxon>
        <taxon>Sphingomonadales</taxon>
        <taxon>Sphingomonadaceae</taxon>
        <taxon>Sphingomonas</taxon>
    </lineage>
</organism>
<dbReference type="Proteomes" id="UP000219494">
    <property type="component" value="Unassembled WGS sequence"/>
</dbReference>
<sequence>MNVLTFLRSNWIYVVLPLVAVLAVAITATFMSRAPDAISLAKRVVRPQRVVPKAELPAVEPITFQDLAPQDARAFNATIPFSTAPNPAARPFAIFGDEANRARAVDCLAAAVLFEAGDDATGERAVAQVVLNRVRHPAFPNSVCAVVFQGAERRTGCQFTFTCDGAIMRAVRPEVWERARAIARAALTGTVDKRVGHATHYHTDWVVPYWSSSLDKITEVHTHLFFRWSGWWGTPAAFRSLYTGAEPIVPQLARLSEAHRSGAEAVKPPSPEQFSEIAPTVEATVLPLVVEQDKDTFVVTLDERASPDSFLALAIETCGKRIFCKFMAWSSREGTPATLPITPVQQRAMSFSYLRDRAFNFERARWNCAEFKRSEQTQCMT</sequence>
<dbReference type="Pfam" id="PF07486">
    <property type="entry name" value="Hydrolase_2"/>
    <property type="match status" value="1"/>
</dbReference>
<dbReference type="Gene3D" id="1.10.10.2520">
    <property type="entry name" value="Cell wall hydrolase SleB, domain 1"/>
    <property type="match status" value="1"/>
</dbReference>
<reference evidence="3 4" key="1">
    <citation type="submission" date="2017-07" db="EMBL/GenBank/DDBJ databases">
        <authorList>
            <person name="Sun Z.S."/>
            <person name="Albrecht U."/>
            <person name="Echele G."/>
            <person name="Lee C.C."/>
        </authorList>
    </citation>
    <scope>NUCLEOTIDE SEQUENCE [LARGE SCALE GENOMIC DNA]</scope>
    <source>
        <strain evidence="3 4">CGMCC 1.12672</strain>
    </source>
</reference>
<feature type="domain" description="Cell wall hydrolase SleB" evidence="2">
    <location>
        <begin position="118"/>
        <end position="226"/>
    </location>
</feature>
<keyword evidence="4" id="KW-1185">Reference proteome</keyword>
<gene>
    <name evidence="3" type="ORF">SAMN06297144_1423</name>
</gene>
<dbReference type="InterPro" id="IPR042047">
    <property type="entry name" value="SleB_dom1"/>
</dbReference>
<evidence type="ECO:0000256" key="1">
    <source>
        <dbReference type="SAM" id="Phobius"/>
    </source>
</evidence>
<evidence type="ECO:0000313" key="4">
    <source>
        <dbReference type="Proteomes" id="UP000219494"/>
    </source>
</evidence>
<name>A0A285QGS6_9SPHN</name>
<keyword evidence="3" id="KW-0378">Hydrolase</keyword>
<keyword evidence="1" id="KW-0812">Transmembrane</keyword>
<evidence type="ECO:0000259" key="2">
    <source>
        <dbReference type="Pfam" id="PF07486"/>
    </source>
</evidence>